<evidence type="ECO:0000259" key="1">
    <source>
        <dbReference type="Pfam" id="PF10106"/>
    </source>
</evidence>
<name>A0ABS5XPJ9_9GAMM</name>
<comment type="caution">
    <text evidence="2">The sequence shown here is derived from an EMBL/GenBank/DDBJ whole genome shotgun (WGS) entry which is preliminary data.</text>
</comment>
<gene>
    <name evidence="2" type="ORF">J7302_26305</name>
</gene>
<protein>
    <submittedName>
        <fullName evidence="2">DUF2345 domain-containing protein</fullName>
    </submittedName>
</protein>
<evidence type="ECO:0000313" key="2">
    <source>
        <dbReference type="EMBL" id="MBT8769621.1"/>
    </source>
</evidence>
<keyword evidence="3" id="KW-1185">Reference proteome</keyword>
<dbReference type="Proteomes" id="UP001519667">
    <property type="component" value="Unassembled WGS sequence"/>
</dbReference>
<feature type="non-terminal residue" evidence="2">
    <location>
        <position position="1"/>
    </location>
</feature>
<organism evidence="2 3">
    <name type="scientific">Metapseudomonas boanensis</name>
    <dbReference type="NCBI Taxonomy" id="2822138"/>
    <lineage>
        <taxon>Bacteria</taxon>
        <taxon>Pseudomonadati</taxon>
        <taxon>Pseudomonadota</taxon>
        <taxon>Gammaproteobacteria</taxon>
        <taxon>Pseudomonadales</taxon>
        <taxon>Pseudomonadaceae</taxon>
        <taxon>Metapseudomonas</taxon>
    </lineage>
</organism>
<sequence>AAQRNLMLNAGQEADISVVKRLFIGVGEGVSLFVRKLGLKLITNQGAVQIQAQNDRLELLARHGLDITSTEDEIRISAKQKITLNAGGSYITLDPYGIESGTQGEHLIKAVHFDYQGPAAQAVVMPASPQLTEHPKQHQRMSGYSG</sequence>
<feature type="domain" description="DUF2345" evidence="1">
    <location>
        <begin position="1"/>
        <end position="119"/>
    </location>
</feature>
<dbReference type="EMBL" id="JAGTIS010000063">
    <property type="protein sequence ID" value="MBT8769621.1"/>
    <property type="molecule type" value="Genomic_DNA"/>
</dbReference>
<accession>A0ABS5XPJ9</accession>
<proteinExistence type="predicted"/>
<dbReference type="Pfam" id="PF10106">
    <property type="entry name" value="DUF2345"/>
    <property type="match status" value="1"/>
</dbReference>
<dbReference type="InterPro" id="IPR018769">
    <property type="entry name" value="VgrG2_DUF2345"/>
</dbReference>
<reference evidence="2 3" key="1">
    <citation type="submission" date="2021-04" db="EMBL/GenBank/DDBJ databases">
        <title>Pseudomonas boanensis sp. nov., a bacterium isolated from river water used for household purposes in Boane District, Mozambique.</title>
        <authorList>
            <person name="Nicklasson M."/>
            <person name="Martin-Rodriguez A.J."/>
            <person name="Thorell K."/>
            <person name="Neves L."/>
            <person name="Mussagy A."/>
            <person name="Rydberg H.A."/>
            <person name="Hernroth B."/>
            <person name="Svensson-Stadler L."/>
            <person name="Sjoling A."/>
        </authorList>
    </citation>
    <scope>NUCLEOTIDE SEQUENCE [LARGE SCALE GENOMIC DNA]</scope>
    <source>
        <strain evidence="2 3">DB1</strain>
    </source>
</reference>
<dbReference type="RefSeq" id="WP_215381786.1">
    <property type="nucleotide sequence ID" value="NZ_JAGTIS010000063.1"/>
</dbReference>
<evidence type="ECO:0000313" key="3">
    <source>
        <dbReference type="Proteomes" id="UP001519667"/>
    </source>
</evidence>